<evidence type="ECO:0008006" key="11">
    <source>
        <dbReference type="Google" id="ProtNLM"/>
    </source>
</evidence>
<feature type="domain" description="Nudix hydrolase" evidence="8">
    <location>
        <begin position="9"/>
        <end position="139"/>
    </location>
</feature>
<dbReference type="Gene3D" id="4.10.1060.10">
    <property type="entry name" value="Zinc finger, RanBP2-type"/>
    <property type="match status" value="3"/>
</dbReference>
<proteinExistence type="predicted"/>
<dbReference type="SUPFAM" id="SSF55811">
    <property type="entry name" value="Nudix"/>
    <property type="match status" value="1"/>
</dbReference>
<dbReference type="GO" id="GO:0008270">
    <property type="term" value="F:zinc ion binding"/>
    <property type="evidence" value="ECO:0007669"/>
    <property type="project" value="UniProtKB-KW"/>
</dbReference>
<evidence type="ECO:0000256" key="6">
    <source>
        <dbReference type="SAM" id="MobiDB-lite"/>
    </source>
</evidence>
<evidence type="ECO:0000313" key="9">
    <source>
        <dbReference type="EMBL" id="RXH79160.1"/>
    </source>
</evidence>
<evidence type="ECO:0000259" key="8">
    <source>
        <dbReference type="PROSITE" id="PS51462"/>
    </source>
</evidence>
<feature type="compositionally biased region" description="Polar residues" evidence="6">
    <location>
        <begin position="683"/>
        <end position="700"/>
    </location>
</feature>
<dbReference type="PROSITE" id="PS01358">
    <property type="entry name" value="ZF_RANBP2_1"/>
    <property type="match status" value="3"/>
</dbReference>
<gene>
    <name evidence="9" type="ORF">DVH24_040307</name>
</gene>
<organism evidence="9 10">
    <name type="scientific">Malus domestica</name>
    <name type="common">Apple</name>
    <name type="synonym">Pyrus malus</name>
    <dbReference type="NCBI Taxonomy" id="3750"/>
    <lineage>
        <taxon>Eukaryota</taxon>
        <taxon>Viridiplantae</taxon>
        <taxon>Streptophyta</taxon>
        <taxon>Embryophyta</taxon>
        <taxon>Tracheophyta</taxon>
        <taxon>Spermatophyta</taxon>
        <taxon>Magnoliopsida</taxon>
        <taxon>eudicotyledons</taxon>
        <taxon>Gunneridae</taxon>
        <taxon>Pentapetalae</taxon>
        <taxon>rosids</taxon>
        <taxon>fabids</taxon>
        <taxon>Rosales</taxon>
        <taxon>Rosaceae</taxon>
        <taxon>Amygdaloideae</taxon>
        <taxon>Maleae</taxon>
        <taxon>Malus</taxon>
    </lineage>
</organism>
<evidence type="ECO:0000256" key="4">
    <source>
        <dbReference type="ARBA" id="ARBA00022833"/>
    </source>
</evidence>
<keyword evidence="3" id="KW-0378">Hydrolase</keyword>
<feature type="domain" description="RanBP2-type" evidence="7">
    <location>
        <begin position="557"/>
        <end position="586"/>
    </location>
</feature>
<protein>
    <recommendedName>
        <fullName evidence="11">Nudix hydrolase domain-containing protein</fullName>
    </recommendedName>
</protein>
<keyword evidence="1" id="KW-0479">Metal-binding</keyword>
<evidence type="ECO:0000256" key="1">
    <source>
        <dbReference type="ARBA" id="ARBA00022723"/>
    </source>
</evidence>
<keyword evidence="10" id="KW-1185">Reference proteome</keyword>
<evidence type="ECO:0000313" key="10">
    <source>
        <dbReference type="Proteomes" id="UP000290289"/>
    </source>
</evidence>
<dbReference type="PROSITE" id="PS51462">
    <property type="entry name" value="NUDIX"/>
    <property type="match status" value="1"/>
</dbReference>
<dbReference type="InterPro" id="IPR015797">
    <property type="entry name" value="NUDIX_hydrolase-like_dom_sf"/>
</dbReference>
<dbReference type="InterPro" id="IPR047198">
    <property type="entry name" value="DDP-like_NUDIX"/>
</dbReference>
<dbReference type="GO" id="GO:0016462">
    <property type="term" value="F:pyrophosphatase activity"/>
    <property type="evidence" value="ECO:0007669"/>
    <property type="project" value="InterPro"/>
</dbReference>
<dbReference type="EMBL" id="RDQH01000339">
    <property type="protein sequence ID" value="RXH79160.1"/>
    <property type="molecule type" value="Genomic_DNA"/>
</dbReference>
<dbReference type="SUPFAM" id="SSF90209">
    <property type="entry name" value="Ran binding protein zinc finger-like"/>
    <property type="match status" value="3"/>
</dbReference>
<dbReference type="InterPro" id="IPR036443">
    <property type="entry name" value="Znf_RanBP2_sf"/>
</dbReference>
<comment type="caution">
    <text evidence="9">The sequence shown here is derived from an EMBL/GenBank/DDBJ whole genome shotgun (WGS) entry which is preliminary data.</text>
</comment>
<keyword evidence="2 5" id="KW-0863">Zinc-finger</keyword>
<dbReference type="GO" id="GO:0003729">
    <property type="term" value="F:mRNA binding"/>
    <property type="evidence" value="ECO:0007669"/>
    <property type="project" value="TreeGrafter"/>
</dbReference>
<accession>A0A498I7E3</accession>
<dbReference type="AlphaFoldDB" id="A0A498I7E3"/>
<sequence length="915" mass="103856">MMTCLVSRTGRELQRCIPYRYKDGSDELEVLVITSQKGNAFMFPKGGWELDESVEEAASRESLEEAGVLGNVECQLGKWCFMSKSQETYYEGYMFPLFVKEQLDLWPEKNVRQRIWMTAAKAREACQHWWMKEALDILVERLTSEQKQGEENLEPFFGQSHPPPPPQEGSTICPRVNQLWIQRIYECCSNDSYSCRNPNFDEKVFWEQLELACADASMRLSTACLVKSHRDFPRQSRSSPLTTHADDSDDDVEIIKNTDHVVKLLIAGHGSLYPLLRTHLKAPKFLAPISQFHSLRETLAPNPKLDFIVNEVREIQSSKDSKPTNIITQLAPDVGEPPEQGGSTSGECCAVQISHPWREWVDLMECLLKRGYFDGDENPFRNGEVGPKESNRIRTACLNFARDRSSLLRMLSRKDIQIIARCGCPSLDRKVINSGKRLRAYVGVDEGDVCSSCNLRGDCERAYVKAREDEGGRTVDVMRFLLTYGLDPTTGTVENKPCLNKMVKDSVRRLLKQMVGESTQNIDSNPPKSTSTTIKRVASVSDHSIPQEKGQINVPMKPGDWLCPKCNFLNFARNLKCLRCDDFSQERLTRLREEQDHLPLKKGDWICDKCSFLNFAKNGRCLQCKEKPPKRQINPGEWECDSCNYINFKRNMVCLKCDHKRPKAAHSSEASAEPVHDDGSYPRTKSLSSPHTTETSQYGRSRTRGADKWRFVNEEEDDCNRSNAWNEASGLVDFPIAGGKTELSQNPKKRDLWKLKMLERSKSALTNKANINESSVNIPKRLELSDSTDDEEMSEWFGDGKLETPRLPSVGQKSFGVPVFYSAWVFPRPPRSSFCLLFQTVMLGNFPLLSDGWLLSRRPSLVDSCAQVASVEVQKNNNTPSVQGILDSDPPPPLFFFLLFILFSSSMRDFALGEP</sequence>
<dbReference type="PANTHER" id="PTHR23111:SF23">
    <property type="entry name" value="RAN BP2_NZF ZINC FINGER-LIKE SUPERFAMILY PROTEIN"/>
    <property type="match status" value="1"/>
</dbReference>
<evidence type="ECO:0000256" key="2">
    <source>
        <dbReference type="ARBA" id="ARBA00022771"/>
    </source>
</evidence>
<dbReference type="SMART" id="SM00547">
    <property type="entry name" value="ZnF_RBZ"/>
    <property type="match status" value="3"/>
</dbReference>
<dbReference type="PANTHER" id="PTHR23111">
    <property type="entry name" value="ZINC FINGER PROTEIN"/>
    <property type="match status" value="1"/>
</dbReference>
<reference evidence="9 10" key="1">
    <citation type="submission" date="2018-10" db="EMBL/GenBank/DDBJ databases">
        <title>A high-quality apple genome assembly.</title>
        <authorList>
            <person name="Hu J."/>
        </authorList>
    </citation>
    <scope>NUCLEOTIDE SEQUENCE [LARGE SCALE GENOMIC DNA]</scope>
    <source>
        <strain evidence="10">cv. HFTH1</strain>
        <tissue evidence="9">Young leaf</tissue>
    </source>
</reference>
<dbReference type="Pfam" id="PF00641">
    <property type="entry name" value="Zn_ribbon_RanBP"/>
    <property type="match status" value="3"/>
</dbReference>
<dbReference type="Gene3D" id="3.90.79.10">
    <property type="entry name" value="Nucleoside Triphosphate Pyrophosphohydrolase"/>
    <property type="match status" value="1"/>
</dbReference>
<feature type="domain" description="RanBP2-type" evidence="7">
    <location>
        <begin position="634"/>
        <end position="663"/>
    </location>
</feature>
<dbReference type="InterPro" id="IPR000086">
    <property type="entry name" value="NUDIX_hydrolase_dom"/>
</dbReference>
<dbReference type="InterPro" id="IPR001876">
    <property type="entry name" value="Znf_RanBP2"/>
</dbReference>
<dbReference type="CDD" id="cd04666">
    <property type="entry name" value="NUDIX_DIPP2_like_Nudt4"/>
    <property type="match status" value="1"/>
</dbReference>
<evidence type="ECO:0000256" key="3">
    <source>
        <dbReference type="ARBA" id="ARBA00022801"/>
    </source>
</evidence>
<feature type="region of interest" description="Disordered" evidence="6">
    <location>
        <begin position="665"/>
        <end position="707"/>
    </location>
</feature>
<dbReference type="Pfam" id="PF00293">
    <property type="entry name" value="NUDIX"/>
    <property type="match status" value="1"/>
</dbReference>
<dbReference type="GO" id="GO:0005737">
    <property type="term" value="C:cytoplasm"/>
    <property type="evidence" value="ECO:0007669"/>
    <property type="project" value="TreeGrafter"/>
</dbReference>
<dbReference type="Proteomes" id="UP000290289">
    <property type="component" value="Chromosome 13"/>
</dbReference>
<name>A0A498I7E3_MALDO</name>
<feature type="domain" description="RanBP2-type" evidence="7">
    <location>
        <begin position="601"/>
        <end position="630"/>
    </location>
</feature>
<dbReference type="PROSITE" id="PS50199">
    <property type="entry name" value="ZF_RANBP2_2"/>
    <property type="match status" value="3"/>
</dbReference>
<dbReference type="PROSITE" id="PS00893">
    <property type="entry name" value="NUDIX_BOX"/>
    <property type="match status" value="1"/>
</dbReference>
<evidence type="ECO:0000259" key="7">
    <source>
        <dbReference type="PROSITE" id="PS50199"/>
    </source>
</evidence>
<evidence type="ECO:0000256" key="5">
    <source>
        <dbReference type="PROSITE-ProRule" id="PRU00322"/>
    </source>
</evidence>
<dbReference type="InterPro" id="IPR020084">
    <property type="entry name" value="NUDIX_hydrolase_CS"/>
</dbReference>
<keyword evidence="4" id="KW-0862">Zinc</keyword>